<dbReference type="Proteomes" id="UP000030300">
    <property type="component" value="Chromosome"/>
</dbReference>
<reference evidence="1 2" key="1">
    <citation type="journal article" date="2015" name="Genome Announc.">
        <title>Complete Genome Sequence of Steroid-Transforming Nocardioides simplex VKM Ac-2033D.</title>
        <authorList>
            <person name="Shtratnikova V.Y."/>
            <person name="Schelkunov M.I."/>
            <person name="Pekov Y.A."/>
            <person name="Fokina V.V."/>
            <person name="Logacheva M.D."/>
            <person name="Sokolov S.L."/>
            <person name="Bragin E.Y."/>
            <person name="Ashapkin V.V."/>
            <person name="Donova M.V."/>
        </authorList>
    </citation>
    <scope>NUCLEOTIDE SEQUENCE [LARGE SCALE GENOMIC DNA]</scope>
    <source>
        <strain evidence="1 2">VKM Ac-2033D</strain>
    </source>
</reference>
<keyword evidence="2" id="KW-1185">Reference proteome</keyword>
<protein>
    <submittedName>
        <fullName evidence="1">Uncharacterized protein</fullName>
    </submittedName>
</protein>
<accession>A0A0C5X9W0</accession>
<sequence length="56" mass="5857">MIAGLCIGFAIAGTLFGIREILQGLAKRRAARAQAQWEADIAEAVALGEAATEADR</sequence>
<organism evidence="1 2">
    <name type="scientific">Nocardioides simplex</name>
    <name type="common">Arthrobacter simplex</name>
    <dbReference type="NCBI Taxonomy" id="2045"/>
    <lineage>
        <taxon>Bacteria</taxon>
        <taxon>Bacillati</taxon>
        <taxon>Actinomycetota</taxon>
        <taxon>Actinomycetes</taxon>
        <taxon>Propionibacteriales</taxon>
        <taxon>Nocardioidaceae</taxon>
        <taxon>Pimelobacter</taxon>
    </lineage>
</organism>
<dbReference type="STRING" id="2045.KR76_00014"/>
<gene>
    <name evidence="1" type="ORF">KR76_00014</name>
</gene>
<name>A0A0C5X9W0_NOCSI</name>
<dbReference type="KEGG" id="psim:KR76_00014"/>
<evidence type="ECO:0000313" key="1">
    <source>
        <dbReference type="EMBL" id="AJR18025.1"/>
    </source>
</evidence>
<dbReference type="HOGENOM" id="CLU_3009752_0_0_11"/>
<dbReference type="AlphaFoldDB" id="A0A0C5X9W0"/>
<evidence type="ECO:0000313" key="2">
    <source>
        <dbReference type="Proteomes" id="UP000030300"/>
    </source>
</evidence>
<proteinExistence type="predicted"/>
<dbReference type="EMBL" id="CP009896">
    <property type="protein sequence ID" value="AJR18025.1"/>
    <property type="molecule type" value="Genomic_DNA"/>
</dbReference>
<dbReference type="RefSeq" id="WP_158510154.1">
    <property type="nucleotide sequence ID" value="NZ_BJMC01000025.1"/>
</dbReference>
<dbReference type="GeneID" id="96612787"/>